<dbReference type="AlphaFoldDB" id="A0AA41WWS3"/>
<evidence type="ECO:0000313" key="4">
    <source>
        <dbReference type="Proteomes" id="UP001165413"/>
    </source>
</evidence>
<protein>
    <submittedName>
        <fullName evidence="3">Lysophospholipase</fullName>
    </submittedName>
</protein>
<dbReference type="EMBL" id="JANATA010000003">
    <property type="protein sequence ID" value="MCP3427962.1"/>
    <property type="molecule type" value="Genomic_DNA"/>
</dbReference>
<dbReference type="RefSeq" id="WP_254098835.1">
    <property type="nucleotide sequence ID" value="NZ_JANATA010000003.1"/>
</dbReference>
<keyword evidence="1" id="KW-0732">Signal</keyword>
<evidence type="ECO:0000256" key="1">
    <source>
        <dbReference type="SAM" id="SignalP"/>
    </source>
</evidence>
<accession>A0AA41WWS3</accession>
<name>A0AA41WWS3_9ALTE</name>
<gene>
    <name evidence="3" type="ORF">NLF92_03260</name>
</gene>
<feature type="signal peptide" evidence="1">
    <location>
        <begin position="1"/>
        <end position="25"/>
    </location>
</feature>
<dbReference type="Proteomes" id="UP001165413">
    <property type="component" value="Unassembled WGS sequence"/>
</dbReference>
<keyword evidence="4" id="KW-1185">Reference proteome</keyword>
<comment type="caution">
    <text evidence="3">The sequence shown here is derived from an EMBL/GenBank/DDBJ whole genome shotgun (WGS) entry which is preliminary data.</text>
</comment>
<evidence type="ECO:0000259" key="2">
    <source>
        <dbReference type="Pfam" id="PF12146"/>
    </source>
</evidence>
<dbReference type="Gene3D" id="3.40.50.1820">
    <property type="entry name" value="alpha/beta hydrolase"/>
    <property type="match status" value="1"/>
</dbReference>
<sequence>MHRFLKHIQKMILFVSVLGCFVTQADTVALNNLEAVYADSLTLTECEQNEAAFSTLNISNLVPTLTSNNASITAPSLIRYCATQLRNPGNAPFVLYHGHSTRGVVVLFHGLSDSPFYMESIAQAAFTAGYNVVVGLLPGHGLRENALAVLHDANLKSIWRQHVAQVIHAAKPLGQDLILGGFSTGGALVTDYALQNSSEVTGVALFSGALRLPPNAEALTKFPFAKYIAQWTELSYQTSGANPFKYPSVSSYAAGELMAIIRDIRRVLSNNQSLDLPIFVAHSEHDWVTPIGGVEELTANVNGEHTFFRIAKSLAVCHDALPMSSAQIQLIPQPEKLTTDSCSQKKANPVHAKMLGMFEFFLVNQSSTFNNNNNNNNN</sequence>
<dbReference type="InterPro" id="IPR051044">
    <property type="entry name" value="MAG_DAG_Lipase"/>
</dbReference>
<dbReference type="PANTHER" id="PTHR11614">
    <property type="entry name" value="PHOSPHOLIPASE-RELATED"/>
    <property type="match status" value="1"/>
</dbReference>
<feature type="domain" description="Serine aminopeptidase S33" evidence="2">
    <location>
        <begin position="100"/>
        <end position="310"/>
    </location>
</feature>
<organism evidence="3 4">
    <name type="scientific">Opacimonas viscosa</name>
    <dbReference type="NCBI Taxonomy" id="2961944"/>
    <lineage>
        <taxon>Bacteria</taxon>
        <taxon>Pseudomonadati</taxon>
        <taxon>Pseudomonadota</taxon>
        <taxon>Gammaproteobacteria</taxon>
        <taxon>Alteromonadales</taxon>
        <taxon>Alteromonadaceae</taxon>
        <taxon>Opacimonas</taxon>
    </lineage>
</organism>
<feature type="chain" id="PRO_5041262364" evidence="1">
    <location>
        <begin position="26"/>
        <end position="378"/>
    </location>
</feature>
<reference evidence="3" key="1">
    <citation type="submission" date="2022-07" db="EMBL/GenBank/DDBJ databases">
        <title>Characterization of the Novel Bacterium Alteromonas immobilis LMIT006 and Alteromonas gregis LMIT007.</title>
        <authorList>
            <person name="Lin X."/>
        </authorList>
    </citation>
    <scope>NUCLEOTIDE SEQUENCE</scope>
    <source>
        <strain evidence="3">LMIT007</strain>
    </source>
</reference>
<dbReference type="InterPro" id="IPR022742">
    <property type="entry name" value="Hydrolase_4"/>
</dbReference>
<dbReference type="Pfam" id="PF12146">
    <property type="entry name" value="Hydrolase_4"/>
    <property type="match status" value="1"/>
</dbReference>
<dbReference type="SUPFAM" id="SSF53474">
    <property type="entry name" value="alpha/beta-Hydrolases"/>
    <property type="match status" value="1"/>
</dbReference>
<evidence type="ECO:0000313" key="3">
    <source>
        <dbReference type="EMBL" id="MCP3427962.1"/>
    </source>
</evidence>
<dbReference type="InterPro" id="IPR029058">
    <property type="entry name" value="AB_hydrolase_fold"/>
</dbReference>
<proteinExistence type="predicted"/>